<feature type="domain" description="Thioredoxin" evidence="2">
    <location>
        <begin position="11"/>
        <end position="187"/>
    </location>
</feature>
<organism evidence="3 4">
    <name type="scientific">Nitzschia inconspicua</name>
    <dbReference type="NCBI Taxonomy" id="303405"/>
    <lineage>
        <taxon>Eukaryota</taxon>
        <taxon>Sar</taxon>
        <taxon>Stramenopiles</taxon>
        <taxon>Ochrophyta</taxon>
        <taxon>Bacillariophyta</taxon>
        <taxon>Bacillariophyceae</taxon>
        <taxon>Bacillariophycidae</taxon>
        <taxon>Bacillariales</taxon>
        <taxon>Bacillariaceae</taxon>
        <taxon>Nitzschia</taxon>
    </lineage>
</organism>
<comment type="caution">
    <text evidence="3">The sequence shown here is derived from an EMBL/GenBank/DDBJ whole genome shotgun (WGS) entry which is preliminary data.</text>
</comment>
<keyword evidence="1" id="KW-0732">Signal</keyword>
<dbReference type="OrthoDB" id="197666at2759"/>
<dbReference type="Proteomes" id="UP000693970">
    <property type="component" value="Unassembled WGS sequence"/>
</dbReference>
<dbReference type="InterPro" id="IPR013766">
    <property type="entry name" value="Thioredoxin_domain"/>
</dbReference>
<dbReference type="Pfam" id="PF00085">
    <property type="entry name" value="Thioredoxin"/>
    <property type="match status" value="1"/>
</dbReference>
<feature type="signal peptide" evidence="1">
    <location>
        <begin position="1"/>
        <end position="23"/>
    </location>
</feature>
<dbReference type="PROSITE" id="PS51352">
    <property type="entry name" value="THIOREDOXIN_2"/>
    <property type="match status" value="1"/>
</dbReference>
<evidence type="ECO:0000259" key="2">
    <source>
        <dbReference type="PROSITE" id="PS51352"/>
    </source>
</evidence>
<feature type="chain" id="PRO_5039886109" evidence="1">
    <location>
        <begin position="24"/>
        <end position="432"/>
    </location>
</feature>
<evidence type="ECO:0000313" key="4">
    <source>
        <dbReference type="Proteomes" id="UP000693970"/>
    </source>
</evidence>
<dbReference type="EMBL" id="JAGRRH010000006">
    <property type="protein sequence ID" value="KAG7368847.1"/>
    <property type="molecule type" value="Genomic_DNA"/>
</dbReference>
<proteinExistence type="predicted"/>
<reference evidence="3" key="1">
    <citation type="journal article" date="2021" name="Sci. Rep.">
        <title>Diploid genomic architecture of Nitzschia inconspicua, an elite biomass production diatom.</title>
        <authorList>
            <person name="Oliver A."/>
            <person name="Podell S."/>
            <person name="Pinowska A."/>
            <person name="Traller J.C."/>
            <person name="Smith S.R."/>
            <person name="McClure R."/>
            <person name="Beliaev A."/>
            <person name="Bohutskyi P."/>
            <person name="Hill E.A."/>
            <person name="Rabines A."/>
            <person name="Zheng H."/>
            <person name="Allen L.Z."/>
            <person name="Kuo A."/>
            <person name="Grigoriev I.V."/>
            <person name="Allen A.E."/>
            <person name="Hazlebeck D."/>
            <person name="Allen E.E."/>
        </authorList>
    </citation>
    <scope>NUCLEOTIDE SEQUENCE</scope>
    <source>
        <strain evidence="3">Hildebrandi</strain>
    </source>
</reference>
<accession>A0A9K3Q2J2</accession>
<evidence type="ECO:0000256" key="1">
    <source>
        <dbReference type="SAM" id="SignalP"/>
    </source>
</evidence>
<dbReference type="AlphaFoldDB" id="A0A9K3Q2J2"/>
<protein>
    <submittedName>
        <fullName evidence="3">Thioredoxin</fullName>
    </submittedName>
</protein>
<evidence type="ECO:0000313" key="3">
    <source>
        <dbReference type="EMBL" id="KAG7368847.1"/>
    </source>
</evidence>
<dbReference type="CDD" id="cd02961">
    <property type="entry name" value="PDI_a_family"/>
    <property type="match status" value="1"/>
</dbReference>
<gene>
    <name evidence="3" type="ORF">IV203_031590</name>
</gene>
<name>A0A9K3Q2J2_9STRA</name>
<keyword evidence="4" id="KW-1185">Reference proteome</keyword>
<sequence length="432" mass="48247">MTTSIRRLSGLLLWWTLTSTCHAYMDGKSYSTSGKTTRVKRERNVDHWNSDTLAYYLDADYPGYDMAVMFYASWDQYSHALAPYWARIAELQQAGTKQSKLIMAYFDCELNAAHTTLCTAVGVQAYPTMMFIGSGPFYDTDPITGLLFGKDRSAGVMGHAPVANTVKFQGNWQMTDSILDWIRTMQALSRFHVWSTMGFGKRLRSFFFRSNKSGNEALPIGVPGSREALMMSSMVSTPGKATTPSGDASNASVALLQRELDLYKNVTEELGKIADRTSTMMESILLSGDSYVDMFSLLDERNAWVDTASNDIEDEVYRNCVLEVSLDYCQRMATKVGTNLIDELEKSGKSTEEILQEATALETNILGLLAEKEPYCGILESCIKEKMKDEACRPKQCPFRNELACRYLTSCKDPSIMVEYSEALGYSAASSL</sequence>
<reference evidence="3" key="2">
    <citation type="submission" date="2021-04" db="EMBL/GenBank/DDBJ databases">
        <authorList>
            <person name="Podell S."/>
        </authorList>
    </citation>
    <scope>NUCLEOTIDE SEQUENCE</scope>
    <source>
        <strain evidence="3">Hildebrandi</strain>
    </source>
</reference>